<organism evidence="1 2">
    <name type="scientific">Eragrostis curvula</name>
    <name type="common">weeping love grass</name>
    <dbReference type="NCBI Taxonomy" id="38414"/>
    <lineage>
        <taxon>Eukaryota</taxon>
        <taxon>Viridiplantae</taxon>
        <taxon>Streptophyta</taxon>
        <taxon>Embryophyta</taxon>
        <taxon>Tracheophyta</taxon>
        <taxon>Spermatophyta</taxon>
        <taxon>Magnoliopsida</taxon>
        <taxon>Liliopsida</taxon>
        <taxon>Poales</taxon>
        <taxon>Poaceae</taxon>
        <taxon>PACMAD clade</taxon>
        <taxon>Chloridoideae</taxon>
        <taxon>Eragrostideae</taxon>
        <taxon>Eragrostidinae</taxon>
        <taxon>Eragrostis</taxon>
    </lineage>
</organism>
<gene>
    <name evidence="1" type="ORF">EJB05_29162</name>
</gene>
<dbReference type="Proteomes" id="UP000324897">
    <property type="component" value="Chromosome 2"/>
</dbReference>
<proteinExistence type="predicted"/>
<dbReference type="Gramene" id="TVU26608">
    <property type="protein sequence ID" value="TVU26608"/>
    <property type="gene ID" value="EJB05_29162"/>
</dbReference>
<comment type="caution">
    <text evidence="1">The sequence shown here is derived from an EMBL/GenBank/DDBJ whole genome shotgun (WGS) entry which is preliminary data.</text>
</comment>
<dbReference type="InterPro" id="IPR001611">
    <property type="entry name" value="Leu-rich_rpt"/>
</dbReference>
<dbReference type="AlphaFoldDB" id="A0A5J9UTJ7"/>
<reference evidence="1 2" key="1">
    <citation type="journal article" date="2019" name="Sci. Rep.">
        <title>A high-quality genome of Eragrostis curvula grass provides insights into Poaceae evolution and supports new strategies to enhance forage quality.</title>
        <authorList>
            <person name="Carballo J."/>
            <person name="Santos B.A.C.M."/>
            <person name="Zappacosta D."/>
            <person name="Garbus I."/>
            <person name="Selva J.P."/>
            <person name="Gallo C.A."/>
            <person name="Diaz A."/>
            <person name="Albertini E."/>
            <person name="Caccamo M."/>
            <person name="Echenique V."/>
        </authorList>
    </citation>
    <scope>NUCLEOTIDE SEQUENCE [LARGE SCALE GENOMIC DNA]</scope>
    <source>
        <strain evidence="2">cv. Victoria</strain>
        <tissue evidence="1">Leaf</tissue>
    </source>
</reference>
<dbReference type="PANTHER" id="PTHR48009">
    <property type="entry name" value="LEUCINE-RICH REPEAT (LRR) FAMILY PROTEIN"/>
    <property type="match status" value="1"/>
</dbReference>
<dbReference type="Pfam" id="PF00560">
    <property type="entry name" value="LRR_1"/>
    <property type="match status" value="1"/>
</dbReference>
<dbReference type="InterPro" id="IPR032675">
    <property type="entry name" value="LRR_dom_sf"/>
</dbReference>
<evidence type="ECO:0008006" key="3">
    <source>
        <dbReference type="Google" id="ProtNLM"/>
    </source>
</evidence>
<sequence length="262" mass="28651">MAASGTQDQRQRRVETEDEVEGEISRRIVDFSRCAASYIQRPAGGWVRYRSARSTTQRSSAITMKDGAIGQLLLVLIACSSIYGNETDRLSLLEFKKLGNQYRSAASIDGLVAHVSPSLGNLTFLKHLSLATNMFNWTNTSIPGPTALPPDPILDIKGNFPNEIAKLSELQILYVGSNQSAVRFPQAIMNLSNLVSLVLYSNNLNAMNFFHGPIPSSLINASNLNTIDVPNNRFSGVVPCSIGKLAKLSKLNLEMNKFQACT</sequence>
<name>A0A5J9UTJ7_9POAL</name>
<evidence type="ECO:0000313" key="2">
    <source>
        <dbReference type="Proteomes" id="UP000324897"/>
    </source>
</evidence>
<dbReference type="PANTHER" id="PTHR48009:SF4">
    <property type="entry name" value="LEUCINE-RICH REPEAT (LRR) FAMILY PROTEIN"/>
    <property type="match status" value="1"/>
</dbReference>
<dbReference type="SUPFAM" id="SSF52058">
    <property type="entry name" value="L domain-like"/>
    <property type="match status" value="1"/>
</dbReference>
<evidence type="ECO:0000313" key="1">
    <source>
        <dbReference type="EMBL" id="TVU26608.1"/>
    </source>
</evidence>
<keyword evidence="2" id="KW-1185">Reference proteome</keyword>
<dbReference type="Gene3D" id="3.80.10.10">
    <property type="entry name" value="Ribonuclease Inhibitor"/>
    <property type="match status" value="2"/>
</dbReference>
<dbReference type="EMBL" id="RWGY01000013">
    <property type="protein sequence ID" value="TVU26608.1"/>
    <property type="molecule type" value="Genomic_DNA"/>
</dbReference>
<accession>A0A5J9UTJ7</accession>
<dbReference type="InterPro" id="IPR053213">
    <property type="entry name" value="RLP29"/>
</dbReference>
<protein>
    <recommendedName>
        <fullName evidence="3">Leucine-rich repeat-containing N-terminal plant-type domain-containing protein</fullName>
    </recommendedName>
</protein>